<comment type="caution">
    <text evidence="3">The sequence shown here is derived from an EMBL/GenBank/DDBJ whole genome shotgun (WGS) entry which is preliminary data.</text>
</comment>
<evidence type="ECO:0000313" key="4">
    <source>
        <dbReference type="Proteomes" id="UP000468668"/>
    </source>
</evidence>
<dbReference type="GeneID" id="98657905"/>
<evidence type="ECO:0000259" key="2">
    <source>
        <dbReference type="Pfam" id="PF00582"/>
    </source>
</evidence>
<dbReference type="InterPro" id="IPR006015">
    <property type="entry name" value="Universal_stress_UspA"/>
</dbReference>
<organism evidence="3 4">
    <name type="scientific">Ellagibacter isourolithinifaciens</name>
    <dbReference type="NCBI Taxonomy" id="2137581"/>
    <lineage>
        <taxon>Bacteria</taxon>
        <taxon>Bacillati</taxon>
        <taxon>Actinomycetota</taxon>
        <taxon>Coriobacteriia</taxon>
        <taxon>Eggerthellales</taxon>
        <taxon>Eggerthellaceae</taxon>
        <taxon>Ellagibacter</taxon>
    </lineage>
</organism>
<dbReference type="Proteomes" id="UP000468668">
    <property type="component" value="Unassembled WGS sequence"/>
</dbReference>
<dbReference type="OrthoDB" id="5083414at2"/>
<keyword evidence="4" id="KW-1185">Reference proteome</keyword>
<reference evidence="3 4" key="1">
    <citation type="submission" date="2019-09" db="EMBL/GenBank/DDBJ databases">
        <title>Whole genome shotgun sequencing (WGS) of Ellagibacter isourolithinifaciens DSM 104140(T) and Adlercreutzia muris DSM 29508(T).</title>
        <authorList>
            <person name="Stoll D.A."/>
            <person name="Danylec N."/>
            <person name="Huch M."/>
        </authorList>
    </citation>
    <scope>NUCLEOTIDE SEQUENCE [LARGE SCALE GENOMIC DNA]</scope>
    <source>
        <strain evidence="3 4">DSM 104140</strain>
    </source>
</reference>
<proteinExistence type="inferred from homology"/>
<sequence>MASILVGVDGSERGRRALDWAVARAERTGASLMLLAVVNSAEAKKLGAEAEMVHTTVEAALHEKKEVLAAEHPDVAVEAKIVDGSTVDSIVEEASNHDMVVLGSHHGASITETFGGATGLRVSVQVKIPTVVVPCDWDVTCAGKSGVVVGVGPDNVSDAAVAFGVGEAIDSAQPLELVSAWGIPAWMSRPAEGMGGGLEEVGKQRQAEVDEFVARITTANPALEVAGRSIEGPSPTRVLLDASKDAQLLVLGTHSRAALGRALFGSVTHSMLLNLATPTVVVPKA</sequence>
<evidence type="ECO:0000313" key="3">
    <source>
        <dbReference type="EMBL" id="KAB1640668.1"/>
    </source>
</evidence>
<name>A0A6N6NNN3_9ACTN</name>
<dbReference type="InterPro" id="IPR006016">
    <property type="entry name" value="UspA"/>
</dbReference>
<evidence type="ECO:0000256" key="1">
    <source>
        <dbReference type="ARBA" id="ARBA00008791"/>
    </source>
</evidence>
<dbReference type="SUPFAM" id="SSF52402">
    <property type="entry name" value="Adenine nucleotide alpha hydrolases-like"/>
    <property type="match status" value="2"/>
</dbReference>
<dbReference type="Gene3D" id="3.40.50.620">
    <property type="entry name" value="HUPs"/>
    <property type="match status" value="2"/>
</dbReference>
<accession>A0A6N6NNN3</accession>
<dbReference type="PANTHER" id="PTHR46268">
    <property type="entry name" value="STRESS RESPONSE PROTEIN NHAX"/>
    <property type="match status" value="1"/>
</dbReference>
<dbReference type="InterPro" id="IPR014729">
    <property type="entry name" value="Rossmann-like_a/b/a_fold"/>
</dbReference>
<dbReference type="EMBL" id="WAJR01000010">
    <property type="protein sequence ID" value="KAB1640668.1"/>
    <property type="molecule type" value="Genomic_DNA"/>
</dbReference>
<dbReference type="CDD" id="cd00293">
    <property type="entry name" value="USP-like"/>
    <property type="match status" value="1"/>
</dbReference>
<comment type="similarity">
    <text evidence="1">Belongs to the universal stress protein A family.</text>
</comment>
<feature type="domain" description="UspA" evidence="2">
    <location>
        <begin position="3"/>
        <end position="134"/>
    </location>
</feature>
<feature type="domain" description="UspA" evidence="2">
    <location>
        <begin position="147"/>
        <end position="283"/>
    </location>
</feature>
<dbReference type="RefSeq" id="WP_158049503.1">
    <property type="nucleotide sequence ID" value="NZ_WAJR01000010.1"/>
</dbReference>
<gene>
    <name evidence="3" type="ORF">F8C90_05735</name>
</gene>
<dbReference type="PRINTS" id="PR01438">
    <property type="entry name" value="UNVRSLSTRESS"/>
</dbReference>
<dbReference type="AlphaFoldDB" id="A0A6N6NNN3"/>
<protein>
    <submittedName>
        <fullName evidence="3">Universal stress protein</fullName>
    </submittedName>
</protein>
<dbReference type="PANTHER" id="PTHR46268:SF6">
    <property type="entry name" value="UNIVERSAL STRESS PROTEIN UP12"/>
    <property type="match status" value="1"/>
</dbReference>
<dbReference type="Pfam" id="PF00582">
    <property type="entry name" value="Usp"/>
    <property type="match status" value="2"/>
</dbReference>